<dbReference type="KEGG" id="tap:GZ22_02010"/>
<dbReference type="HOGENOM" id="CLU_000604_36_0_9"/>
<dbReference type="Pfam" id="PF00005">
    <property type="entry name" value="ABC_tran"/>
    <property type="match status" value="2"/>
</dbReference>
<feature type="coiled-coil region" evidence="4">
    <location>
        <begin position="249"/>
        <end position="276"/>
    </location>
</feature>
<evidence type="ECO:0000256" key="1">
    <source>
        <dbReference type="ARBA" id="ARBA00022737"/>
    </source>
</evidence>
<feature type="domain" description="ABC transporter" evidence="5">
    <location>
        <begin position="331"/>
        <end position="546"/>
    </location>
</feature>
<keyword evidence="4" id="KW-0175">Coiled coil</keyword>
<accession>A0A075LGI9</accession>
<dbReference type="InterPro" id="IPR027417">
    <property type="entry name" value="P-loop_NTPase"/>
</dbReference>
<dbReference type="PROSITE" id="PS00211">
    <property type="entry name" value="ABC_TRANSPORTER_1"/>
    <property type="match status" value="2"/>
</dbReference>
<dbReference type="InterPro" id="IPR037118">
    <property type="entry name" value="Val-tRNA_synth_C_sf"/>
</dbReference>
<dbReference type="SMART" id="SM00382">
    <property type="entry name" value="AAA"/>
    <property type="match status" value="2"/>
</dbReference>
<dbReference type="PANTHER" id="PTHR42855">
    <property type="entry name" value="ABC TRANSPORTER ATP-BINDING SUBUNIT"/>
    <property type="match status" value="1"/>
</dbReference>
<dbReference type="InterPro" id="IPR003593">
    <property type="entry name" value="AAA+_ATPase"/>
</dbReference>
<dbReference type="Gene3D" id="3.40.50.300">
    <property type="entry name" value="P-loop containing nucleotide triphosphate hydrolases"/>
    <property type="match status" value="2"/>
</dbReference>
<dbReference type="Pfam" id="PF16326">
    <property type="entry name" value="ABC_tran_CTD"/>
    <property type="match status" value="1"/>
</dbReference>
<dbReference type="CDD" id="cd03221">
    <property type="entry name" value="ABCF_EF-3"/>
    <property type="match status" value="2"/>
</dbReference>
<dbReference type="FunFam" id="3.40.50.300:FF:000011">
    <property type="entry name" value="Putative ABC transporter ATP-binding component"/>
    <property type="match status" value="1"/>
</dbReference>
<dbReference type="GO" id="GO:0003677">
    <property type="term" value="F:DNA binding"/>
    <property type="evidence" value="ECO:0007669"/>
    <property type="project" value="InterPro"/>
</dbReference>
<dbReference type="EMBL" id="CP008876">
    <property type="protein sequence ID" value="AIF65539.1"/>
    <property type="molecule type" value="Genomic_DNA"/>
</dbReference>
<dbReference type="SUPFAM" id="SSF52540">
    <property type="entry name" value="P-loop containing nucleoside triphosphate hydrolases"/>
    <property type="match status" value="2"/>
</dbReference>
<proteinExistence type="predicted"/>
<dbReference type="InterPro" id="IPR032781">
    <property type="entry name" value="ABC_tran_Xtn"/>
</dbReference>
<name>A0A075LGI9_9BACI</name>
<dbReference type="PANTHER" id="PTHR42855:SF2">
    <property type="entry name" value="DRUG RESISTANCE ABC TRANSPORTER,ATP-BINDING PROTEIN"/>
    <property type="match status" value="1"/>
</dbReference>
<keyword evidence="2" id="KW-0547">Nucleotide-binding</keyword>
<dbReference type="InterPro" id="IPR051309">
    <property type="entry name" value="ABCF_ATPase"/>
</dbReference>
<protein>
    <submittedName>
        <fullName evidence="6">Multidrug ABC transporter ATP-binding protein</fullName>
    </submittedName>
</protein>
<dbReference type="GO" id="GO:0005524">
    <property type="term" value="F:ATP binding"/>
    <property type="evidence" value="ECO:0007669"/>
    <property type="project" value="UniProtKB-KW"/>
</dbReference>
<dbReference type="InterPro" id="IPR017871">
    <property type="entry name" value="ABC_transporter-like_CS"/>
</dbReference>
<dbReference type="GO" id="GO:0016887">
    <property type="term" value="F:ATP hydrolysis activity"/>
    <property type="evidence" value="ECO:0007669"/>
    <property type="project" value="InterPro"/>
</dbReference>
<evidence type="ECO:0000313" key="6">
    <source>
        <dbReference type="EMBL" id="AIF65539.1"/>
    </source>
</evidence>
<dbReference type="InterPro" id="IPR032524">
    <property type="entry name" value="ABC_tran_C"/>
</dbReference>
<evidence type="ECO:0000256" key="3">
    <source>
        <dbReference type="ARBA" id="ARBA00022840"/>
    </source>
</evidence>
<dbReference type="GeneID" id="34222277"/>
<evidence type="ECO:0000259" key="5">
    <source>
        <dbReference type="PROSITE" id="PS50893"/>
    </source>
</evidence>
<dbReference type="RefSeq" id="WP_038558166.1">
    <property type="nucleotide sequence ID" value="NZ_CP008876.1"/>
</dbReference>
<dbReference type="FunFam" id="3.40.50.300:FF:000309">
    <property type="entry name" value="ABC transporter ATP-binding protein"/>
    <property type="match status" value="1"/>
</dbReference>
<sequence length="651" mass="74179">MILLQANNITKLFGADVILSNIKLEVQTQDRLAIVGRNGAGKSTLLKILAGELSYDEGNVFLARDATLGYLEQHTGLESEKSILEEMKTVFADLIQQEEELRRLEARMGDPDLISDETAYQQLLTNYDTKQQAFRLNGGYQYEADIRSVLNGLRFGDKDLSTPIGSLSGGQKTRLALGKLLLQKPDVLILDEPTNHLDISTLDWLEGYLSSYQGAVVVVSHDRYFLDKTVNTVIEIAHNHSVRYKGNYSNYLEQKAANFERELKQFEKQQSEIKKMEEFVQKNIARATTTKRAQSRRKQLEKMERIDRPLHDASSAKLTFDIDRRSGNDVLKVHDLAYQYPESTSPVFEHVTFHMNRQDRIALTGPNGTGKTTLLKTIIGKLPAKSGKVELGTGVSIGYYDQEQTELHSSKSVLAELWDEYPLMDEKNIRTILGNFLFTGDDVLKIVNTLSGGEKARLALAKLMMQKSNLLIMDEPTNHLDLDSKEVLEGALADYPGTILFVSHDRYFMNKVSTQVLEMADKQIISYLGNYDYFIEKKQEKQEIAALEAITAETKQTTVTPENKSSYHQDKAIKREIRKRERRISELEEKIVELETEIESNETLLTDPEIFQDYQKAQEITERNEELEATLLEVMEEWETLSEEQESYTQG</sequence>
<dbReference type="PROSITE" id="PS50893">
    <property type="entry name" value="ABC_TRANSPORTER_2"/>
    <property type="match status" value="2"/>
</dbReference>
<evidence type="ECO:0000313" key="7">
    <source>
        <dbReference type="Proteomes" id="UP000027980"/>
    </source>
</evidence>
<keyword evidence="3 6" id="KW-0067">ATP-binding</keyword>
<evidence type="ECO:0000256" key="4">
    <source>
        <dbReference type="SAM" id="Coils"/>
    </source>
</evidence>
<dbReference type="Proteomes" id="UP000027980">
    <property type="component" value="Chromosome"/>
</dbReference>
<reference evidence="6 7" key="1">
    <citation type="submission" date="2014-07" db="EMBL/GenBank/DDBJ databases">
        <title>Complete genome sequence of a moderately halophilic bacterium Terribacillus aidingensis MP602, isolated from Cryptomeria fortunei in Tianmu mountain in China.</title>
        <authorList>
            <person name="Wang Y."/>
            <person name="Lu P."/>
            <person name="Zhang L."/>
        </authorList>
    </citation>
    <scope>NUCLEOTIDE SEQUENCE [LARGE SCALE GENOMIC DNA]</scope>
    <source>
        <strain evidence="6 7">MP602</strain>
    </source>
</reference>
<feature type="domain" description="ABC transporter" evidence="5">
    <location>
        <begin position="4"/>
        <end position="264"/>
    </location>
</feature>
<evidence type="ECO:0000256" key="2">
    <source>
        <dbReference type="ARBA" id="ARBA00022741"/>
    </source>
</evidence>
<dbReference type="AlphaFoldDB" id="A0A075LGI9"/>
<dbReference type="InterPro" id="IPR003439">
    <property type="entry name" value="ABC_transporter-like_ATP-bd"/>
</dbReference>
<keyword evidence="1" id="KW-0677">Repeat</keyword>
<feature type="coiled-coil region" evidence="4">
    <location>
        <begin position="537"/>
        <end position="644"/>
    </location>
</feature>
<organism evidence="6 7">
    <name type="scientific">Terribacillus saccharophilus</name>
    <dbReference type="NCBI Taxonomy" id="361277"/>
    <lineage>
        <taxon>Bacteria</taxon>
        <taxon>Bacillati</taxon>
        <taxon>Bacillota</taxon>
        <taxon>Bacilli</taxon>
        <taxon>Bacillales</taxon>
        <taxon>Bacillaceae</taxon>
        <taxon>Terribacillus</taxon>
    </lineage>
</organism>
<dbReference type="Pfam" id="PF12848">
    <property type="entry name" value="ABC_tran_Xtn"/>
    <property type="match status" value="1"/>
</dbReference>
<dbReference type="OrthoDB" id="9760950at2"/>
<gene>
    <name evidence="6" type="ORF">GZ22_02010</name>
</gene>
<dbReference type="Gene3D" id="1.10.287.380">
    <property type="entry name" value="Valyl-tRNA synthetase, C-terminal domain"/>
    <property type="match status" value="1"/>
</dbReference>